<dbReference type="AlphaFoldDB" id="A0A1H5Y4J1"/>
<dbReference type="Gene3D" id="3.40.50.2300">
    <property type="match status" value="1"/>
</dbReference>
<dbReference type="EC" id="3.1.3.48" evidence="2"/>
<dbReference type="PANTHER" id="PTHR11717">
    <property type="entry name" value="LOW MOLECULAR WEIGHT PROTEIN TYROSINE PHOSPHATASE"/>
    <property type="match status" value="1"/>
</dbReference>
<evidence type="ECO:0000313" key="8">
    <source>
        <dbReference type="Proteomes" id="UP000236732"/>
    </source>
</evidence>
<evidence type="ECO:0000313" key="7">
    <source>
        <dbReference type="EMBL" id="SEG18446.1"/>
    </source>
</evidence>
<dbReference type="GO" id="GO:0004725">
    <property type="term" value="F:protein tyrosine phosphatase activity"/>
    <property type="evidence" value="ECO:0007669"/>
    <property type="project" value="UniProtKB-EC"/>
</dbReference>
<dbReference type="SMART" id="SM00226">
    <property type="entry name" value="LMWPc"/>
    <property type="match status" value="1"/>
</dbReference>
<proteinExistence type="inferred from homology"/>
<dbReference type="EMBL" id="FNVT01000002">
    <property type="protein sequence ID" value="SEG18446.1"/>
    <property type="molecule type" value="Genomic_DNA"/>
</dbReference>
<accession>A0A1H5Y4J1</accession>
<dbReference type="Pfam" id="PF01451">
    <property type="entry name" value="LMWPc"/>
    <property type="match status" value="1"/>
</dbReference>
<organism evidence="7 8">
    <name type="scientific">Nonomuraea solani</name>
    <dbReference type="NCBI Taxonomy" id="1144553"/>
    <lineage>
        <taxon>Bacteria</taxon>
        <taxon>Bacillati</taxon>
        <taxon>Actinomycetota</taxon>
        <taxon>Actinomycetes</taxon>
        <taxon>Streptosporangiales</taxon>
        <taxon>Streptosporangiaceae</taxon>
        <taxon>Nonomuraea</taxon>
    </lineage>
</organism>
<name>A0A1H5Y4J1_9ACTN</name>
<keyword evidence="3" id="KW-0378">Hydrolase</keyword>
<evidence type="ECO:0000256" key="2">
    <source>
        <dbReference type="ARBA" id="ARBA00013064"/>
    </source>
</evidence>
<dbReference type="InterPro" id="IPR023485">
    <property type="entry name" value="Ptyr_pPase"/>
</dbReference>
<keyword evidence="4" id="KW-0904">Protein phosphatase</keyword>
<dbReference type="PRINTS" id="PR00719">
    <property type="entry name" value="LMWPTPASE"/>
</dbReference>
<gene>
    <name evidence="7" type="ORF">SAMN05444920_102121</name>
</gene>
<comment type="similarity">
    <text evidence="1">Belongs to the low molecular weight phosphotyrosine protein phosphatase family.</text>
</comment>
<dbReference type="PANTHER" id="PTHR11717:SF7">
    <property type="entry name" value="LOW MOLECULAR WEIGHT PHOSPHOTYROSINE PROTEIN PHOSPHATASE"/>
    <property type="match status" value="1"/>
</dbReference>
<feature type="active site" description="Proton donor" evidence="5">
    <location>
        <position position="101"/>
    </location>
</feature>
<feature type="domain" description="Phosphotyrosine protein phosphatase I" evidence="6">
    <location>
        <begin position="1"/>
        <end position="127"/>
    </location>
</feature>
<keyword evidence="8" id="KW-1185">Reference proteome</keyword>
<evidence type="ECO:0000256" key="1">
    <source>
        <dbReference type="ARBA" id="ARBA00011063"/>
    </source>
</evidence>
<sequence length="134" mass="14913">MFVRQLSDLGITEITVTSAGLIDYHAGRPMDPRSARLLEERGISTEHIARQVTGDDLTADLLVVMDSSHLSALTERGVDRDRVRTLRSFDPEAAGQLDIPDPYYGTPDDFAEMFRLIERATPGLVRWVTNGGLR</sequence>
<protein>
    <recommendedName>
        <fullName evidence="2">protein-tyrosine-phosphatase</fullName>
        <ecNumber evidence="2">3.1.3.48</ecNumber>
    </recommendedName>
</protein>
<evidence type="ECO:0000256" key="5">
    <source>
        <dbReference type="PIRSR" id="PIRSR617867-1"/>
    </source>
</evidence>
<evidence type="ECO:0000256" key="3">
    <source>
        <dbReference type="ARBA" id="ARBA00022801"/>
    </source>
</evidence>
<dbReference type="CDD" id="cd16343">
    <property type="entry name" value="LMWPTP"/>
    <property type="match status" value="1"/>
</dbReference>
<dbReference type="InterPro" id="IPR050438">
    <property type="entry name" value="LMW_PTPase"/>
</dbReference>
<dbReference type="Proteomes" id="UP000236732">
    <property type="component" value="Unassembled WGS sequence"/>
</dbReference>
<evidence type="ECO:0000256" key="4">
    <source>
        <dbReference type="ARBA" id="ARBA00022912"/>
    </source>
</evidence>
<dbReference type="InterPro" id="IPR017867">
    <property type="entry name" value="Tyr_phospatase_low_mol_wt"/>
</dbReference>
<evidence type="ECO:0000259" key="6">
    <source>
        <dbReference type="SMART" id="SM00226"/>
    </source>
</evidence>
<dbReference type="SUPFAM" id="SSF52788">
    <property type="entry name" value="Phosphotyrosine protein phosphatases I"/>
    <property type="match status" value="1"/>
</dbReference>
<reference evidence="7 8" key="1">
    <citation type="submission" date="2016-10" db="EMBL/GenBank/DDBJ databases">
        <authorList>
            <person name="de Groot N.N."/>
        </authorList>
    </citation>
    <scope>NUCLEOTIDE SEQUENCE [LARGE SCALE GENOMIC DNA]</scope>
    <source>
        <strain evidence="7 8">CGMCC 4.7037</strain>
    </source>
</reference>
<dbReference type="InterPro" id="IPR036196">
    <property type="entry name" value="Ptyr_pPase_sf"/>
</dbReference>